<comment type="caution">
    <text evidence="2">The sequence shown here is derived from an EMBL/GenBank/DDBJ whole genome shotgun (WGS) entry which is preliminary data.</text>
</comment>
<keyword evidence="1" id="KW-0812">Transmembrane</keyword>
<feature type="transmembrane region" description="Helical" evidence="1">
    <location>
        <begin position="59"/>
        <end position="77"/>
    </location>
</feature>
<feature type="transmembrane region" description="Helical" evidence="1">
    <location>
        <begin position="356"/>
        <end position="386"/>
    </location>
</feature>
<evidence type="ECO:0000256" key="1">
    <source>
        <dbReference type="SAM" id="Phobius"/>
    </source>
</evidence>
<proteinExistence type="predicted"/>
<reference evidence="2 3" key="1">
    <citation type="submission" date="2016-10" db="EMBL/GenBank/DDBJ databases">
        <authorList>
            <person name="Varghese N."/>
            <person name="Submissions S."/>
        </authorList>
    </citation>
    <scope>NUCLEOTIDE SEQUENCE [LARGE SCALE GENOMIC DNA]</scope>
    <source>
        <strain evidence="2 3">DSM 17997</strain>
    </source>
</reference>
<dbReference type="Proteomes" id="UP000199663">
    <property type="component" value="Unassembled WGS sequence"/>
</dbReference>
<feature type="transmembrane region" description="Helical" evidence="1">
    <location>
        <begin position="29"/>
        <end position="47"/>
    </location>
</feature>
<feature type="transmembrane region" description="Helical" evidence="1">
    <location>
        <begin position="185"/>
        <end position="215"/>
    </location>
</feature>
<keyword evidence="1" id="KW-0472">Membrane</keyword>
<sequence>MRNKIYLLFVIILIPFNLKFFDASFINPVILNYSFILFIWITIFLSIPHVFKQKSQFSIPILLIFFSVLLSMVMAYYSWNQNFFYSFIETSQYMIWPLFFLLVYQDFSISHLEKIILAYGLLYALLFFFQYLNQGTVFFGKPLYGDEWTEDRGVIRIIFPGAGIFILSLFIAITKLTTTKNHRWFWILFILLGVIIPVMQVTRQFIAGILLIYLFHLIINVNLTKKIVIIFFFILAVGIVINSDIPMVQGVIEAQERDSSLGKKYIRILAGEYFLFDYSPNTVSAVFGNGAPYWGLSDYGKFHEYLADNKGFYLSDVGIIAVYAMFGIFAIIGFVLIWVNSFFIRIPPEYQYSKYYLWYILFTSFTWYSVYHYHYLISTVFALYIFHKGIEASKRKRLLKRVIKKILSEDNNKTLNNLNAIDQL</sequence>
<evidence type="ECO:0000313" key="2">
    <source>
        <dbReference type="EMBL" id="SDZ41567.1"/>
    </source>
</evidence>
<organism evidence="2 3">
    <name type="scientific">Rhodonellum ikkaensis</name>
    <dbReference type="NCBI Taxonomy" id="336829"/>
    <lineage>
        <taxon>Bacteria</taxon>
        <taxon>Pseudomonadati</taxon>
        <taxon>Bacteroidota</taxon>
        <taxon>Cytophagia</taxon>
        <taxon>Cytophagales</taxon>
        <taxon>Cytophagaceae</taxon>
        <taxon>Rhodonellum</taxon>
    </lineage>
</organism>
<feature type="transmembrane region" description="Helical" evidence="1">
    <location>
        <begin position="116"/>
        <end position="133"/>
    </location>
</feature>
<feature type="transmembrane region" description="Helical" evidence="1">
    <location>
        <begin position="5"/>
        <end position="23"/>
    </location>
</feature>
<name>A0A1H3SV33_9BACT</name>
<feature type="transmembrane region" description="Helical" evidence="1">
    <location>
        <begin position="320"/>
        <end position="344"/>
    </location>
</feature>
<keyword evidence="1" id="KW-1133">Transmembrane helix</keyword>
<evidence type="ECO:0000313" key="3">
    <source>
        <dbReference type="Proteomes" id="UP000199663"/>
    </source>
</evidence>
<accession>A0A1H3SV33</accession>
<gene>
    <name evidence="2" type="ORF">SAMN05444412_113132</name>
</gene>
<protein>
    <submittedName>
        <fullName evidence="2">Uncharacterized protein</fullName>
    </submittedName>
</protein>
<feature type="transmembrane region" description="Helical" evidence="1">
    <location>
        <begin position="83"/>
        <end position="104"/>
    </location>
</feature>
<keyword evidence="3" id="KW-1185">Reference proteome</keyword>
<feature type="transmembrane region" description="Helical" evidence="1">
    <location>
        <begin position="227"/>
        <end position="245"/>
    </location>
</feature>
<dbReference type="EMBL" id="FNQC01000013">
    <property type="protein sequence ID" value="SDZ41567.1"/>
    <property type="molecule type" value="Genomic_DNA"/>
</dbReference>
<feature type="transmembrane region" description="Helical" evidence="1">
    <location>
        <begin position="153"/>
        <end position="173"/>
    </location>
</feature>
<dbReference type="RefSeq" id="WP_019599018.1">
    <property type="nucleotide sequence ID" value="NZ_FNQC01000013.1"/>
</dbReference>